<organism evidence="1 2">
    <name type="scientific">Stigmatella aurantiaca (strain DW4/3-1)</name>
    <dbReference type="NCBI Taxonomy" id="378806"/>
    <lineage>
        <taxon>Bacteria</taxon>
        <taxon>Pseudomonadati</taxon>
        <taxon>Myxococcota</taxon>
        <taxon>Myxococcia</taxon>
        <taxon>Myxococcales</taxon>
        <taxon>Cystobacterineae</taxon>
        <taxon>Archangiaceae</taxon>
        <taxon>Stigmatella</taxon>
    </lineage>
</organism>
<dbReference type="EMBL" id="CP002271">
    <property type="protein sequence ID" value="ADO68141.1"/>
    <property type="molecule type" value="Genomic_DNA"/>
</dbReference>
<dbReference type="AlphaFoldDB" id="E3FNR2"/>
<proteinExistence type="predicted"/>
<gene>
    <name evidence="1" type="ordered locus">STAUR_0332</name>
</gene>
<keyword evidence="2" id="KW-1185">Reference proteome</keyword>
<evidence type="ECO:0000313" key="2">
    <source>
        <dbReference type="Proteomes" id="UP000001351"/>
    </source>
</evidence>
<accession>E3FNR2</accession>
<dbReference type="KEGG" id="sur:STAUR_0332"/>
<sequence length="132" mass="13622">MVNLGQFIPYEFVDESARAALPTAGFDRISLRAMELLINVKAATLIPAGLFYGVVLGIGPRWGLPGGCSRGWGCSPRSSRSATGGGALPLRSGGVTVALADVWRLAAHAGAAPGEHGVLIALKSINSRLARV</sequence>
<protein>
    <submittedName>
        <fullName evidence="1">Uncharacterized protein</fullName>
    </submittedName>
</protein>
<dbReference type="Proteomes" id="UP000001351">
    <property type="component" value="Chromosome"/>
</dbReference>
<reference evidence="1 2" key="1">
    <citation type="journal article" date="2011" name="Mol. Biol. Evol.">
        <title>Comparative genomic analysis of fruiting body formation in Myxococcales.</title>
        <authorList>
            <person name="Huntley S."/>
            <person name="Hamann N."/>
            <person name="Wegener-Feldbrugge S."/>
            <person name="Treuner-Lange A."/>
            <person name="Kube M."/>
            <person name="Reinhardt R."/>
            <person name="Klages S."/>
            <person name="Muller R."/>
            <person name="Ronning C.M."/>
            <person name="Nierman W.C."/>
            <person name="Sogaard-Andersen L."/>
        </authorList>
    </citation>
    <scope>NUCLEOTIDE SEQUENCE [LARGE SCALE GENOMIC DNA]</scope>
    <source>
        <strain evidence="1 2">DW4/3-1</strain>
    </source>
</reference>
<name>E3FNR2_STIAD</name>
<dbReference type="HOGENOM" id="CLU_1915823_0_0_7"/>
<evidence type="ECO:0000313" key="1">
    <source>
        <dbReference type="EMBL" id="ADO68141.1"/>
    </source>
</evidence>